<feature type="region of interest" description="Disordered" evidence="5">
    <location>
        <begin position="50"/>
        <end position="69"/>
    </location>
</feature>
<dbReference type="PANTHER" id="PTHR14154">
    <property type="entry name" value="UPF0041 BRAIN PROTEIN 44-RELATED"/>
    <property type="match status" value="1"/>
</dbReference>
<name>A0A6N2AS84_SOLCI</name>
<dbReference type="EMBL" id="RXGB01009134">
    <property type="protein sequence ID" value="TMW84560.1"/>
    <property type="molecule type" value="Genomic_DNA"/>
</dbReference>
<evidence type="ECO:0000256" key="3">
    <source>
        <dbReference type="ARBA" id="ARBA00022989"/>
    </source>
</evidence>
<organism evidence="6">
    <name type="scientific">Solanum chilense</name>
    <name type="common">Tomato</name>
    <name type="synonym">Lycopersicon chilense</name>
    <dbReference type="NCBI Taxonomy" id="4083"/>
    <lineage>
        <taxon>Eukaryota</taxon>
        <taxon>Viridiplantae</taxon>
        <taxon>Streptophyta</taxon>
        <taxon>Embryophyta</taxon>
        <taxon>Tracheophyta</taxon>
        <taxon>Spermatophyta</taxon>
        <taxon>Magnoliopsida</taxon>
        <taxon>eudicotyledons</taxon>
        <taxon>Gunneridae</taxon>
        <taxon>Pentapetalae</taxon>
        <taxon>asterids</taxon>
        <taxon>lamiids</taxon>
        <taxon>Solanales</taxon>
        <taxon>Solanaceae</taxon>
        <taxon>Solanoideae</taxon>
        <taxon>Solaneae</taxon>
        <taxon>Solanum</taxon>
        <taxon>Solanum subgen. Lycopersicon</taxon>
    </lineage>
</organism>
<keyword evidence="2" id="KW-0812">Transmembrane</keyword>
<dbReference type="GO" id="GO:0016020">
    <property type="term" value="C:membrane"/>
    <property type="evidence" value="ECO:0007669"/>
    <property type="project" value="UniProtKB-SubCell"/>
</dbReference>
<feature type="compositionally biased region" description="Low complexity" evidence="5">
    <location>
        <begin position="1"/>
        <end position="15"/>
    </location>
</feature>
<evidence type="ECO:0000256" key="5">
    <source>
        <dbReference type="SAM" id="MobiDB-lite"/>
    </source>
</evidence>
<reference evidence="6" key="1">
    <citation type="submission" date="2019-05" db="EMBL/GenBank/DDBJ databases">
        <title>The de novo reference genome and transcriptome assemblies of the wild tomato species Solanum chilense.</title>
        <authorList>
            <person name="Stam R."/>
            <person name="Nosenko T."/>
            <person name="Hoerger A.C."/>
            <person name="Stephan W."/>
            <person name="Seidel M.A."/>
            <person name="Kuhn J.M.M."/>
            <person name="Haberer G."/>
            <person name="Tellier A."/>
        </authorList>
    </citation>
    <scope>NUCLEOTIDE SEQUENCE</scope>
    <source>
        <tissue evidence="6">Mature leaves</tissue>
    </source>
</reference>
<dbReference type="SUPFAM" id="SSF103511">
    <property type="entry name" value="Chlorophyll a-b binding protein"/>
    <property type="match status" value="1"/>
</dbReference>
<proteinExistence type="predicted"/>
<evidence type="ECO:0000256" key="4">
    <source>
        <dbReference type="ARBA" id="ARBA00023136"/>
    </source>
</evidence>
<comment type="caution">
    <text evidence="6">The sequence shown here is derived from an EMBL/GenBank/DDBJ whole genome shotgun (WGS) entry which is preliminary data.</text>
</comment>
<evidence type="ECO:0000256" key="2">
    <source>
        <dbReference type="ARBA" id="ARBA00022692"/>
    </source>
</evidence>
<evidence type="ECO:0000256" key="1">
    <source>
        <dbReference type="ARBA" id="ARBA00004141"/>
    </source>
</evidence>
<evidence type="ECO:0008006" key="7">
    <source>
        <dbReference type="Google" id="ProtNLM"/>
    </source>
</evidence>
<sequence>MSMALFSSPPLHFPSLSPPKPRLTQKPFLPLPLKKPFLISPKSIDDASSSSAAVSIEQEKDEGSNGVLLNSNGSSPAVFAGAPVTEIEEVRKFQDARWVGGTWDLKKFEKDGKVHWDSVIDAEVRRRKWLEDNPESSSNEDPVLFDTSIIPWWAWMKRFHLPEAERLNGRAAMIGFFMAYFVDSLTGIGLVDQMGNFFCKTLLFVAVAGVLLIRKNEDLETIKKLLEETTFYDKQWQASWKDETSSSSKDS</sequence>
<accession>A0A6N2AS84</accession>
<gene>
    <name evidence="6" type="ORF">EJD97_024940</name>
</gene>
<comment type="subcellular location">
    <subcellularLocation>
        <location evidence="1">Membrane</location>
        <topology evidence="1">Multi-pass membrane protein</topology>
    </subcellularLocation>
</comment>
<keyword evidence="3" id="KW-1133">Transmembrane helix</keyword>
<evidence type="ECO:0000313" key="6">
    <source>
        <dbReference type="EMBL" id="TMW84560.1"/>
    </source>
</evidence>
<protein>
    <recommendedName>
        <fullName evidence="7">Lil3 protein</fullName>
    </recommendedName>
</protein>
<keyword evidence="4" id="KW-0472">Membrane</keyword>
<dbReference type="AlphaFoldDB" id="A0A6N2AS84"/>
<feature type="region of interest" description="Disordered" evidence="5">
    <location>
        <begin position="1"/>
        <end position="28"/>
    </location>
</feature>